<dbReference type="AlphaFoldDB" id="A0A8I0T9J3"/>
<comment type="caution">
    <text evidence="2">The sequence shown here is derived from an EMBL/GenBank/DDBJ whole genome shotgun (WGS) entry which is preliminary data.</text>
</comment>
<dbReference type="Proteomes" id="UP000642265">
    <property type="component" value="Unassembled WGS sequence"/>
</dbReference>
<reference evidence="2" key="1">
    <citation type="submission" date="2020-09" db="EMBL/GenBank/DDBJ databases">
        <authorList>
            <person name="Dalcin Martins P."/>
        </authorList>
    </citation>
    <scope>NUCLEOTIDE SEQUENCE</scope>
    <source>
        <strain evidence="2">MAG47</strain>
    </source>
</reference>
<name>A0A8I0T9J3_BRUAN</name>
<evidence type="ECO:0000313" key="2">
    <source>
        <dbReference type="EMBL" id="MBE0562753.1"/>
    </source>
</evidence>
<evidence type="ECO:0000256" key="1">
    <source>
        <dbReference type="SAM" id="MobiDB-lite"/>
    </source>
</evidence>
<gene>
    <name evidence="2" type="ORF">IH622_18335</name>
</gene>
<proteinExistence type="predicted"/>
<feature type="non-terminal residue" evidence="2">
    <location>
        <position position="1"/>
    </location>
</feature>
<feature type="region of interest" description="Disordered" evidence="1">
    <location>
        <begin position="1"/>
        <end position="22"/>
    </location>
</feature>
<organism evidence="2 3">
    <name type="scientific">Brucella anthropi</name>
    <name type="common">Ochrobactrum anthropi</name>
    <dbReference type="NCBI Taxonomy" id="529"/>
    <lineage>
        <taxon>Bacteria</taxon>
        <taxon>Pseudomonadati</taxon>
        <taxon>Pseudomonadota</taxon>
        <taxon>Alphaproteobacteria</taxon>
        <taxon>Hyphomicrobiales</taxon>
        <taxon>Brucellaceae</taxon>
        <taxon>Brucella/Ochrobactrum group</taxon>
        <taxon>Brucella</taxon>
    </lineage>
</organism>
<accession>A0A8I0T9J3</accession>
<sequence length="98" mass="10410">ADVAAAPALPGPERLAGLTGPDLSALLGPPGFVRRDPPAEVWQYGTETCVLDLFLYADGADQPPKVSYFEFRGRTVTGIAPGQCYRDLLAARPRRPAG</sequence>
<reference evidence="2" key="2">
    <citation type="submission" date="2020-10" db="EMBL/GenBank/DDBJ databases">
        <title>Enrichment of novel Verrucomicrobia, Bacteroidetes and Krumholzibacteria in an oxygen-limited, methane- and iron-fed bioreactor inoculated with Bothnian Sea sediments.</title>
        <authorList>
            <person name="Martins P.D."/>
            <person name="de Jong A."/>
            <person name="Lenstra W.K."/>
            <person name="van Helmond N.A.G.M."/>
            <person name="Slomp C.P."/>
            <person name="Jetten M.S.M."/>
            <person name="Welte C.U."/>
            <person name="Rasigraf O."/>
        </authorList>
    </citation>
    <scope>NUCLEOTIDE SEQUENCE</scope>
    <source>
        <strain evidence="2">MAG47</strain>
    </source>
</reference>
<protein>
    <submittedName>
        <fullName evidence="2">Uncharacterized protein</fullName>
    </submittedName>
</protein>
<evidence type="ECO:0000313" key="3">
    <source>
        <dbReference type="Proteomes" id="UP000642265"/>
    </source>
</evidence>
<dbReference type="EMBL" id="JACZKO010000048">
    <property type="protein sequence ID" value="MBE0562753.1"/>
    <property type="molecule type" value="Genomic_DNA"/>
</dbReference>